<sequence length="38" mass="4201">MTSSPIIIPFAPDCPLGIIIICPILSYLQIDFEIPAWV</sequence>
<keyword evidence="1" id="KW-1133">Transmembrane helix</keyword>
<dbReference type="AlphaFoldDB" id="A0A1V6CE70"/>
<evidence type="ECO:0000256" key="1">
    <source>
        <dbReference type="SAM" id="Phobius"/>
    </source>
</evidence>
<evidence type="ECO:0000313" key="2">
    <source>
        <dbReference type="EMBL" id="OQB75202.1"/>
    </source>
</evidence>
<keyword evidence="1" id="KW-0812">Transmembrane</keyword>
<organism evidence="2">
    <name type="scientific">candidate division TA06 bacterium ADurb.Bin131</name>
    <dbReference type="NCBI Taxonomy" id="1852827"/>
    <lineage>
        <taxon>Bacteria</taxon>
        <taxon>Bacteria division TA06</taxon>
    </lineage>
</organism>
<comment type="caution">
    <text evidence="2">The sequence shown here is derived from an EMBL/GenBank/DDBJ whole genome shotgun (WGS) entry which is preliminary data.</text>
</comment>
<dbReference type="EMBL" id="MWDQ01000021">
    <property type="protein sequence ID" value="OQB75202.1"/>
    <property type="molecule type" value="Genomic_DNA"/>
</dbReference>
<dbReference type="Proteomes" id="UP000485562">
    <property type="component" value="Unassembled WGS sequence"/>
</dbReference>
<reference evidence="2" key="1">
    <citation type="submission" date="2017-02" db="EMBL/GenBank/DDBJ databases">
        <title>Delving into the versatile metabolic prowess of the omnipresent phylum Bacteroidetes.</title>
        <authorList>
            <person name="Nobu M.K."/>
            <person name="Mei R."/>
            <person name="Narihiro T."/>
            <person name="Kuroda K."/>
            <person name="Liu W.-T."/>
        </authorList>
    </citation>
    <scope>NUCLEOTIDE SEQUENCE</scope>
    <source>
        <strain evidence="2">ADurb.Bin131</strain>
    </source>
</reference>
<accession>A0A1V6CE70</accession>
<gene>
    <name evidence="2" type="ORF">BWX89_00093</name>
</gene>
<feature type="transmembrane region" description="Helical" evidence="1">
    <location>
        <begin position="6"/>
        <end position="28"/>
    </location>
</feature>
<protein>
    <submittedName>
        <fullName evidence="2">Uncharacterized protein</fullName>
    </submittedName>
</protein>
<keyword evidence="1" id="KW-0472">Membrane</keyword>
<name>A0A1V6CE70_UNCT6</name>
<proteinExistence type="predicted"/>